<evidence type="ECO:0000313" key="2">
    <source>
        <dbReference type="EMBL" id="KZV84194.1"/>
    </source>
</evidence>
<dbReference type="InterPro" id="IPR002575">
    <property type="entry name" value="Aminoglycoside_PTrfase"/>
</dbReference>
<dbReference type="PANTHER" id="PTHR21310:SF13">
    <property type="entry name" value="AMINOGLYCOSIDE PHOSPHOTRANSFERASE DOMAIN-CONTAINING PROTEIN"/>
    <property type="match status" value="1"/>
</dbReference>
<sequence>MTPTPVSRQVQVVPSQSEAEILAQSFGCSVDEISPDSLTGVDIEALAGSACAALGLEEPVTVEVTFYRRGTFNRLYRLHLASGGGGVDVLVRIPTSAFRQYASVASTVANMLFAQHVCHIPVPRIIAWNDDISDQSQVPYIITDLVQAAEVWPVWLHEPLERKERIFESFARTQALFLRPLPSREFPLSSIGSLALKQLRLGGTSASDYVLEPLTIRHPNAISTHRRPKEPLIRLHSALLRDAWFELLEWHSSRCLQHTHHDAHLPDSDNSNAQEEVIIDWNREPLPDPEDTIAAPTNDFLAVVDDLRSLVTRTLAAIEGSDSMQPCLVRTDYAFRNVLLDPKLDTKACVDFDDVQIMPLVLAHIIPQDLLEFEEWNISRDAPYFTQQGGFSEFPPDEYGPEDLCPDDEGALASNERIRYTAYRTSYLAALELADPRIQGEGWWEVHRDARKVHELLVGGTHMWWVKREWLRMRREDSVPASVR</sequence>
<reference evidence="2 3" key="1">
    <citation type="journal article" date="2016" name="Mol. Biol. Evol.">
        <title>Comparative Genomics of Early-Diverging Mushroom-Forming Fungi Provides Insights into the Origins of Lignocellulose Decay Capabilities.</title>
        <authorList>
            <person name="Nagy L.G."/>
            <person name="Riley R."/>
            <person name="Tritt A."/>
            <person name="Adam C."/>
            <person name="Daum C."/>
            <person name="Floudas D."/>
            <person name="Sun H."/>
            <person name="Yadav J.S."/>
            <person name="Pangilinan J."/>
            <person name="Larsson K.H."/>
            <person name="Matsuura K."/>
            <person name="Barry K."/>
            <person name="Labutti K."/>
            <person name="Kuo R."/>
            <person name="Ohm R.A."/>
            <person name="Bhattacharya S.S."/>
            <person name="Shirouzu T."/>
            <person name="Yoshinaga Y."/>
            <person name="Martin F.M."/>
            <person name="Grigoriev I.V."/>
            <person name="Hibbett D.S."/>
        </authorList>
    </citation>
    <scope>NUCLEOTIDE SEQUENCE [LARGE SCALE GENOMIC DNA]</scope>
    <source>
        <strain evidence="2 3">HHB12029</strain>
    </source>
</reference>
<dbReference type="PANTHER" id="PTHR21310">
    <property type="entry name" value="AMINOGLYCOSIDE PHOSPHOTRANSFERASE-RELATED-RELATED"/>
    <property type="match status" value="1"/>
</dbReference>
<dbReference type="Proteomes" id="UP000077266">
    <property type="component" value="Unassembled WGS sequence"/>
</dbReference>
<feature type="domain" description="Aminoglycoside phosphotransferase" evidence="1">
    <location>
        <begin position="64"/>
        <end position="360"/>
    </location>
</feature>
<dbReference type="InterPro" id="IPR051678">
    <property type="entry name" value="AGP_Transferase"/>
</dbReference>
<proteinExistence type="predicted"/>
<accession>A0A165DC26</accession>
<organism evidence="2 3">
    <name type="scientific">Exidia glandulosa HHB12029</name>
    <dbReference type="NCBI Taxonomy" id="1314781"/>
    <lineage>
        <taxon>Eukaryota</taxon>
        <taxon>Fungi</taxon>
        <taxon>Dikarya</taxon>
        <taxon>Basidiomycota</taxon>
        <taxon>Agaricomycotina</taxon>
        <taxon>Agaricomycetes</taxon>
        <taxon>Auriculariales</taxon>
        <taxon>Exidiaceae</taxon>
        <taxon>Exidia</taxon>
    </lineage>
</organism>
<dbReference type="STRING" id="1314781.A0A165DC26"/>
<dbReference type="Pfam" id="PF01636">
    <property type="entry name" value="APH"/>
    <property type="match status" value="1"/>
</dbReference>
<protein>
    <recommendedName>
        <fullName evidence="1">Aminoglycoside phosphotransferase domain-containing protein</fullName>
    </recommendedName>
</protein>
<dbReference type="AlphaFoldDB" id="A0A165DC26"/>
<evidence type="ECO:0000313" key="3">
    <source>
        <dbReference type="Proteomes" id="UP000077266"/>
    </source>
</evidence>
<gene>
    <name evidence="2" type="ORF">EXIGLDRAFT_842419</name>
</gene>
<name>A0A165DC26_EXIGL</name>
<dbReference type="InParanoid" id="A0A165DC26"/>
<dbReference type="InterPro" id="IPR011009">
    <property type="entry name" value="Kinase-like_dom_sf"/>
</dbReference>
<evidence type="ECO:0000259" key="1">
    <source>
        <dbReference type="Pfam" id="PF01636"/>
    </source>
</evidence>
<dbReference type="OrthoDB" id="2906425at2759"/>
<keyword evidence="3" id="KW-1185">Reference proteome</keyword>
<dbReference type="SUPFAM" id="SSF56112">
    <property type="entry name" value="Protein kinase-like (PK-like)"/>
    <property type="match status" value="1"/>
</dbReference>
<dbReference type="EMBL" id="KV426236">
    <property type="protein sequence ID" value="KZV84194.1"/>
    <property type="molecule type" value="Genomic_DNA"/>
</dbReference>